<sequence>MPHMASPQPSEQVLSAFNASISQPEKMSSAWDYGWRMADVVFARATDIAAWSAKLRLKLEIPGARVVRPMRSTDGRFVVGGWKANHHMPGELSRRVDETAALALRWDEVMLDHDESLPQREDVFTRAEAIAWEETGEGYHALPENRPTVIGHADLLGTTIYSGSKPPTIVDAIPTAAPRPKGYSAALVIVDGLIAGACDDGICDRFAHVPSIDQLLLRAVAYRRHVNNLHPESKSYTRSHIERVEEYLLSRVNATMEA</sequence>
<reference evidence="1" key="1">
    <citation type="submission" date="2021-12" db="EMBL/GenBank/DDBJ databases">
        <title>Draft genome sequence of Corynebacterium ammoniagenes strain T-723.</title>
        <authorList>
            <person name="Matsuzawa M."/>
            <person name="Hiratani M."/>
            <person name="Abe I."/>
            <person name="Tsuji Y."/>
            <person name="Nakamura J."/>
        </authorList>
    </citation>
    <scope>NUCLEOTIDE SEQUENCE</scope>
    <source>
        <strain evidence="1">T-723</strain>
    </source>
</reference>
<comment type="caution">
    <text evidence="1">The sequence shown here is derived from an EMBL/GenBank/DDBJ whole genome shotgun (WGS) entry which is preliminary data.</text>
</comment>
<evidence type="ECO:0000313" key="2">
    <source>
        <dbReference type="Proteomes" id="UP001054925"/>
    </source>
</evidence>
<dbReference type="EMBL" id="BQKK01000005">
    <property type="protein sequence ID" value="GJN43496.1"/>
    <property type="molecule type" value="Genomic_DNA"/>
</dbReference>
<protein>
    <submittedName>
        <fullName evidence="1">TIGR02569 family protein</fullName>
    </submittedName>
</protein>
<name>A0AAV5G860_CORAM</name>
<dbReference type="AlphaFoldDB" id="A0AAV5G860"/>
<proteinExistence type="predicted"/>
<gene>
    <name evidence="1" type="ORF">CAT723_19750</name>
</gene>
<organism evidence="1 2">
    <name type="scientific">Corynebacterium ammoniagenes</name>
    <name type="common">Brevibacterium ammoniagenes</name>
    <dbReference type="NCBI Taxonomy" id="1697"/>
    <lineage>
        <taxon>Bacteria</taxon>
        <taxon>Bacillati</taxon>
        <taxon>Actinomycetota</taxon>
        <taxon>Actinomycetes</taxon>
        <taxon>Mycobacteriales</taxon>
        <taxon>Corynebacteriaceae</taxon>
        <taxon>Corynebacterium</taxon>
    </lineage>
</organism>
<dbReference type="Proteomes" id="UP001054925">
    <property type="component" value="Unassembled WGS sequence"/>
</dbReference>
<accession>A0AAV5G860</accession>
<evidence type="ECO:0000313" key="1">
    <source>
        <dbReference type="EMBL" id="GJN43496.1"/>
    </source>
</evidence>